<evidence type="ECO:0000256" key="1">
    <source>
        <dbReference type="SAM" id="MobiDB-lite"/>
    </source>
</evidence>
<keyword evidence="2" id="KW-1133">Transmembrane helix</keyword>
<dbReference type="OrthoDB" id="144283at2"/>
<reference evidence="4" key="1">
    <citation type="submission" date="2018-12" db="EMBL/GenBank/DDBJ databases">
        <title>Tengunoibacter tsumagoiensis gen. nov., sp. nov., Dictyobacter kobayashii sp. nov., D. alpinus sp. nov., and D. joshuensis sp. nov. and description of Dictyobacteraceae fam. nov. within the order Ktedonobacterales isolated from Tengu-no-mugimeshi.</title>
        <authorList>
            <person name="Wang C.M."/>
            <person name="Zheng Y."/>
            <person name="Sakai Y."/>
            <person name="Toyoda A."/>
            <person name="Minakuchi Y."/>
            <person name="Abe K."/>
            <person name="Yokota A."/>
            <person name="Yabe S."/>
        </authorList>
    </citation>
    <scope>NUCLEOTIDE SEQUENCE [LARGE SCALE GENOMIC DNA]</scope>
    <source>
        <strain evidence="4">Uno16</strain>
    </source>
</reference>
<evidence type="ECO:0000313" key="4">
    <source>
        <dbReference type="Proteomes" id="UP000287171"/>
    </source>
</evidence>
<sequence length="359" mass="40312">MARKKKHPHSKVQVGSGQQAVTHHSGVMVTPDIALAPLEQSWVRGRGLSLYILWKRTAGVVVALPEHATIWSHHTPVNLWMVTQCQWNPATQPDAGWFTLTALLEGCDTLHAYLAAVRQAQKEVAYVILQLEEIQVTLPADVVKSMRRQKQYRKKALAESEDGAIEEALDILQRHLQLNESALEQGWSPGRFTHFDRETGQRGWLVISPREAIAARLSVQQVYNLSSLLQPQDIEWTGQPVAQIASSRYEPFYERVMQWNATNDIFETVVQLETLVADGQRSTDGQLWLNFALAGIGVLLSLFSLSHLRWLQISALAGLVLASILHACYARFGKPLLQVLGWLFFALSLLVVVLLYTLK</sequence>
<protein>
    <submittedName>
        <fullName evidence="3">Uncharacterized protein</fullName>
    </submittedName>
</protein>
<proteinExistence type="predicted"/>
<evidence type="ECO:0000256" key="2">
    <source>
        <dbReference type="SAM" id="Phobius"/>
    </source>
</evidence>
<name>A0A402BIN8_9CHLR</name>
<keyword evidence="4" id="KW-1185">Reference proteome</keyword>
<dbReference type="EMBL" id="BIFT01000002">
    <property type="protein sequence ID" value="GCE31243.1"/>
    <property type="molecule type" value="Genomic_DNA"/>
</dbReference>
<organism evidence="3 4">
    <name type="scientific">Dictyobacter alpinus</name>
    <dbReference type="NCBI Taxonomy" id="2014873"/>
    <lineage>
        <taxon>Bacteria</taxon>
        <taxon>Bacillati</taxon>
        <taxon>Chloroflexota</taxon>
        <taxon>Ktedonobacteria</taxon>
        <taxon>Ktedonobacterales</taxon>
        <taxon>Dictyobacteraceae</taxon>
        <taxon>Dictyobacter</taxon>
    </lineage>
</organism>
<dbReference type="Proteomes" id="UP000287171">
    <property type="component" value="Unassembled WGS sequence"/>
</dbReference>
<dbReference type="AlphaFoldDB" id="A0A402BIN8"/>
<dbReference type="RefSeq" id="WP_126631230.1">
    <property type="nucleotide sequence ID" value="NZ_BIFT01000002.1"/>
</dbReference>
<keyword evidence="2" id="KW-0812">Transmembrane</keyword>
<feature type="transmembrane region" description="Helical" evidence="2">
    <location>
        <begin position="311"/>
        <end position="332"/>
    </location>
</feature>
<feature type="region of interest" description="Disordered" evidence="1">
    <location>
        <begin position="1"/>
        <end position="21"/>
    </location>
</feature>
<accession>A0A402BIN8</accession>
<evidence type="ECO:0000313" key="3">
    <source>
        <dbReference type="EMBL" id="GCE31243.1"/>
    </source>
</evidence>
<comment type="caution">
    <text evidence="3">The sequence shown here is derived from an EMBL/GenBank/DDBJ whole genome shotgun (WGS) entry which is preliminary data.</text>
</comment>
<feature type="transmembrane region" description="Helical" evidence="2">
    <location>
        <begin position="287"/>
        <end position="305"/>
    </location>
</feature>
<feature type="compositionally biased region" description="Basic residues" evidence="1">
    <location>
        <begin position="1"/>
        <end position="10"/>
    </location>
</feature>
<feature type="transmembrane region" description="Helical" evidence="2">
    <location>
        <begin position="339"/>
        <end position="358"/>
    </location>
</feature>
<keyword evidence="2" id="KW-0472">Membrane</keyword>
<gene>
    <name evidence="3" type="ORF">KDA_67270</name>
</gene>